<reference evidence="5 6" key="1">
    <citation type="journal article" date="2019" name="Front. Microbiol.">
        <title>Genomes of Neutrophilic Sulfur-Oxidizing Chemolithoautotrophs Representing 9 Proteobacterial Species From 8 Genera.</title>
        <authorList>
            <person name="Watanabe T."/>
            <person name="Kojima H."/>
            <person name="Umezawa K."/>
            <person name="Hori C."/>
            <person name="Takasuka T.E."/>
            <person name="Kato Y."/>
            <person name="Fukui M."/>
        </authorList>
    </citation>
    <scope>NUCLEOTIDE SEQUENCE [LARGE SCALE GENOMIC DNA]</scope>
    <source>
        <strain evidence="5 6">TTN</strain>
    </source>
</reference>
<evidence type="ECO:0000313" key="6">
    <source>
        <dbReference type="Proteomes" id="UP000286806"/>
    </source>
</evidence>
<organism evidence="5 6">
    <name type="scientific">Sulfuriferula multivorans</name>
    <dbReference type="NCBI Taxonomy" id="1559896"/>
    <lineage>
        <taxon>Bacteria</taxon>
        <taxon>Pseudomonadati</taxon>
        <taxon>Pseudomonadota</taxon>
        <taxon>Betaproteobacteria</taxon>
        <taxon>Nitrosomonadales</taxon>
        <taxon>Sulfuricellaceae</taxon>
        <taxon>Sulfuriferula</taxon>
    </lineage>
</organism>
<dbReference type="SUPFAM" id="SSF48452">
    <property type="entry name" value="TPR-like"/>
    <property type="match status" value="1"/>
</dbReference>
<feature type="region of interest" description="Disordered" evidence="3">
    <location>
        <begin position="148"/>
        <end position="176"/>
    </location>
</feature>
<dbReference type="SMART" id="SM00028">
    <property type="entry name" value="TPR"/>
    <property type="match status" value="2"/>
</dbReference>
<dbReference type="InterPro" id="IPR011990">
    <property type="entry name" value="TPR-like_helical_dom_sf"/>
</dbReference>
<evidence type="ECO:0000256" key="3">
    <source>
        <dbReference type="SAM" id="MobiDB-lite"/>
    </source>
</evidence>
<proteinExistence type="predicted"/>
<sequence length="397" mass="43109">MSVINQMLQDLENRHSARETDASISAQLRAVPKRSRIHPAWWVILLLTLTIVAGMLVWRMWPSRTKDAAALTSTAADALATQEKNAREAQRSLQPRPSPGPSQHALPDLKLAMQISAAQELSSVRLQATENRPLPELQPVVLPASRVDPVRPAVPANTASPQPDADSGKPNPVALAQALPAPGSRVDTGRNSEVATAAVAKQIKEITPQQRAENEYGKAISLLQQGRTPEAIELLGNVLQFDPGNTAARQTLVGLLVAGKRYGDAERSLRDGLKLNPGQTGLAMIMARLQVEQGDTQSALKTLQHSLPYAAELPDYQAFLAALLQREGRNKEAIEHYLLALRKVPGSGVWLMGLGISLQAEKRQTEAQEAFLRAKASNTLSPDLLAFVEQQLKQSRQ</sequence>
<keyword evidence="6" id="KW-1185">Reference proteome</keyword>
<feature type="transmembrane region" description="Helical" evidence="4">
    <location>
        <begin position="40"/>
        <end position="58"/>
    </location>
</feature>
<keyword evidence="2" id="KW-0802">TPR repeat</keyword>
<dbReference type="AlphaFoldDB" id="A0A401JAG5"/>
<dbReference type="InterPro" id="IPR051012">
    <property type="entry name" value="CellSynth/LPSAsmb/PSIAsmb"/>
</dbReference>
<accession>A0A401JAG5</accession>
<keyword evidence="4" id="KW-1133">Transmembrane helix</keyword>
<keyword evidence="1" id="KW-0677">Repeat</keyword>
<dbReference type="Pfam" id="PF14559">
    <property type="entry name" value="TPR_19"/>
    <property type="match status" value="1"/>
</dbReference>
<evidence type="ECO:0000256" key="4">
    <source>
        <dbReference type="SAM" id="Phobius"/>
    </source>
</evidence>
<dbReference type="Gene3D" id="1.25.40.10">
    <property type="entry name" value="Tetratricopeptide repeat domain"/>
    <property type="match status" value="1"/>
</dbReference>
<dbReference type="PANTHER" id="PTHR45586">
    <property type="entry name" value="TPR REPEAT-CONTAINING PROTEIN PA4667"/>
    <property type="match status" value="1"/>
</dbReference>
<evidence type="ECO:0000313" key="5">
    <source>
        <dbReference type="EMBL" id="GBL44623.1"/>
    </source>
</evidence>
<feature type="region of interest" description="Disordered" evidence="3">
    <location>
        <begin position="79"/>
        <end position="105"/>
    </location>
</feature>
<dbReference type="EMBL" id="BGOW01000002">
    <property type="protein sequence ID" value="GBL44623.1"/>
    <property type="molecule type" value="Genomic_DNA"/>
</dbReference>
<protein>
    <submittedName>
        <fullName evidence="5">MSHA biogenesis protein MshN</fullName>
    </submittedName>
</protein>
<dbReference type="InterPro" id="IPR019734">
    <property type="entry name" value="TPR_rpt"/>
</dbReference>
<keyword evidence="4" id="KW-0812">Transmembrane</keyword>
<comment type="caution">
    <text evidence="5">The sequence shown here is derived from an EMBL/GenBank/DDBJ whole genome shotgun (WGS) entry which is preliminary data.</text>
</comment>
<dbReference type="Proteomes" id="UP000286806">
    <property type="component" value="Unassembled WGS sequence"/>
</dbReference>
<dbReference type="PANTHER" id="PTHR45586:SF14">
    <property type="entry name" value="TETRATRICOPEPTIDE TPR_2 REPEAT PROTEIN"/>
    <property type="match status" value="1"/>
</dbReference>
<evidence type="ECO:0000256" key="2">
    <source>
        <dbReference type="ARBA" id="ARBA00022803"/>
    </source>
</evidence>
<evidence type="ECO:0000256" key="1">
    <source>
        <dbReference type="ARBA" id="ARBA00022737"/>
    </source>
</evidence>
<keyword evidence="4" id="KW-0472">Membrane</keyword>
<dbReference type="RefSeq" id="WP_189836239.1">
    <property type="nucleotide sequence ID" value="NZ_BGOW01000002.1"/>
</dbReference>
<name>A0A401JAG5_9PROT</name>
<gene>
    <name evidence="5" type="ORF">SFMTTN_0423</name>
</gene>